<dbReference type="EMBL" id="MU266329">
    <property type="protein sequence ID" value="KAH7930796.1"/>
    <property type="molecule type" value="Genomic_DNA"/>
</dbReference>
<evidence type="ECO:0000313" key="2">
    <source>
        <dbReference type="Proteomes" id="UP000790709"/>
    </source>
</evidence>
<proteinExistence type="predicted"/>
<protein>
    <submittedName>
        <fullName evidence="1">Uncharacterized protein</fullName>
    </submittedName>
</protein>
<keyword evidence="2" id="KW-1185">Reference proteome</keyword>
<evidence type="ECO:0000313" key="1">
    <source>
        <dbReference type="EMBL" id="KAH7930796.1"/>
    </source>
</evidence>
<gene>
    <name evidence="1" type="ORF">BV22DRAFT_34661</name>
</gene>
<organism evidence="1 2">
    <name type="scientific">Leucogyrophana mollusca</name>
    <dbReference type="NCBI Taxonomy" id="85980"/>
    <lineage>
        <taxon>Eukaryota</taxon>
        <taxon>Fungi</taxon>
        <taxon>Dikarya</taxon>
        <taxon>Basidiomycota</taxon>
        <taxon>Agaricomycotina</taxon>
        <taxon>Agaricomycetes</taxon>
        <taxon>Agaricomycetidae</taxon>
        <taxon>Boletales</taxon>
        <taxon>Boletales incertae sedis</taxon>
        <taxon>Leucogyrophana</taxon>
    </lineage>
</organism>
<accession>A0ACB8C0V1</accession>
<dbReference type="Proteomes" id="UP000790709">
    <property type="component" value="Unassembled WGS sequence"/>
</dbReference>
<sequence length="498" mass="55731">MSLYKTMRCRYFDERGKALKPFCSQGNRCRFIHPGDTQWERLIAKRQRSFTDQSDKAKDKDRFKGPCKDKTSMSPTRPLLGPRSSPLVPQSALFKRNQGDNDRDPRPLARDHRGRGSGVRDKNDRHRDRSQDDDLRCNSRERRGERRAGSLVKTSARKHEEVSRFEDGLILSQNIILQQHPRGPLFVAGGGYRQAEERSDDSCTRMKHATTTVNLPHLDPNLSGPHASNETDRKDTASATIADYFPRLASLSSRMIQNSCTFSKEEDKLKVFTELSSQLSETAPSAAKAIAPALLAVTVSHSQCKERVDLDVKELDSLWGELFSVFADGIAKVVETSLQGALEALHQERDLISAQLSAQSISLKRKANDAATDMGMMDETFASKLATKEEELSYAGTDSASVHTGQDLPDSSERKRRRLIAYPNGTTEPKQNALDSSIKEMFEGLTSQMAEQTRALKMLAQENRQLKYEHIGRGNQCPSSSGRSESLEDHIFPNSLNS</sequence>
<comment type="caution">
    <text evidence="1">The sequence shown here is derived from an EMBL/GenBank/DDBJ whole genome shotgun (WGS) entry which is preliminary data.</text>
</comment>
<name>A0ACB8C0V1_9AGAM</name>
<reference evidence="1" key="1">
    <citation type="journal article" date="2021" name="New Phytol.">
        <title>Evolutionary innovations through gain and loss of genes in the ectomycorrhizal Boletales.</title>
        <authorList>
            <person name="Wu G."/>
            <person name="Miyauchi S."/>
            <person name="Morin E."/>
            <person name="Kuo A."/>
            <person name="Drula E."/>
            <person name="Varga T."/>
            <person name="Kohler A."/>
            <person name="Feng B."/>
            <person name="Cao Y."/>
            <person name="Lipzen A."/>
            <person name="Daum C."/>
            <person name="Hundley H."/>
            <person name="Pangilinan J."/>
            <person name="Johnson J."/>
            <person name="Barry K."/>
            <person name="LaButti K."/>
            <person name="Ng V."/>
            <person name="Ahrendt S."/>
            <person name="Min B."/>
            <person name="Choi I.G."/>
            <person name="Park H."/>
            <person name="Plett J.M."/>
            <person name="Magnuson J."/>
            <person name="Spatafora J.W."/>
            <person name="Nagy L.G."/>
            <person name="Henrissat B."/>
            <person name="Grigoriev I.V."/>
            <person name="Yang Z.L."/>
            <person name="Xu J."/>
            <person name="Martin F.M."/>
        </authorList>
    </citation>
    <scope>NUCLEOTIDE SEQUENCE</scope>
    <source>
        <strain evidence="1">KUC20120723A-06</strain>
    </source>
</reference>